<evidence type="ECO:0000259" key="13">
    <source>
        <dbReference type="PROSITE" id="PS51846"/>
    </source>
</evidence>
<dbReference type="Pfam" id="PF00571">
    <property type="entry name" value="CBS"/>
    <property type="match status" value="1"/>
</dbReference>
<dbReference type="Gene3D" id="3.30.465.10">
    <property type="match status" value="1"/>
</dbReference>
<evidence type="ECO:0000256" key="11">
    <source>
        <dbReference type="SAM" id="Phobius"/>
    </source>
</evidence>
<feature type="transmembrane region" description="Helical" evidence="11">
    <location>
        <begin position="6"/>
        <end position="29"/>
    </location>
</feature>
<evidence type="ECO:0000256" key="5">
    <source>
        <dbReference type="ARBA" id="ARBA00022737"/>
    </source>
</evidence>
<evidence type="ECO:0000256" key="4">
    <source>
        <dbReference type="ARBA" id="ARBA00022692"/>
    </source>
</evidence>
<keyword evidence="5" id="KW-0677">Repeat</keyword>
<evidence type="ECO:0000256" key="9">
    <source>
        <dbReference type="PROSITE-ProRule" id="PRU00703"/>
    </source>
</evidence>
<dbReference type="InterPro" id="IPR005170">
    <property type="entry name" value="Transptr-assoc_dom"/>
</dbReference>
<dbReference type="EMBL" id="LGCK01000012">
    <property type="protein sequence ID" value="KPL70973.1"/>
    <property type="molecule type" value="Genomic_DNA"/>
</dbReference>
<dbReference type="CDD" id="cd04590">
    <property type="entry name" value="CBS_pair_CorC_HlyC_assoc"/>
    <property type="match status" value="1"/>
</dbReference>
<dbReference type="STRING" id="229920.ADM99_11750"/>
<dbReference type="Gene3D" id="3.10.580.10">
    <property type="entry name" value="CBS-domain"/>
    <property type="match status" value="1"/>
</dbReference>
<dbReference type="PATRIC" id="fig|229920.5.peg.2672"/>
<feature type="domain" description="CNNM transmembrane" evidence="13">
    <location>
        <begin position="1"/>
        <end position="204"/>
    </location>
</feature>
<dbReference type="AlphaFoldDB" id="A0A0P6X7A4"/>
<dbReference type="InterPro" id="IPR036318">
    <property type="entry name" value="FAD-bd_PCMH-like_sf"/>
</dbReference>
<dbReference type="RefSeq" id="WP_062422693.1">
    <property type="nucleotide sequence ID" value="NZ_BBYA01000011.1"/>
</dbReference>
<dbReference type="PROSITE" id="PS51371">
    <property type="entry name" value="CBS"/>
    <property type="match status" value="1"/>
</dbReference>
<keyword evidence="4 10" id="KW-0812">Transmembrane</keyword>
<feature type="transmembrane region" description="Helical" evidence="11">
    <location>
        <begin position="60"/>
        <end position="83"/>
    </location>
</feature>
<reference evidence="14 15" key="1">
    <citation type="submission" date="2015-07" db="EMBL/GenBank/DDBJ databases">
        <title>Genome sequence of Leptolinea tardivitalis DSM 16556.</title>
        <authorList>
            <person name="Hemp J."/>
            <person name="Ward L.M."/>
            <person name="Pace L.A."/>
            <person name="Fischer W.W."/>
        </authorList>
    </citation>
    <scope>NUCLEOTIDE SEQUENCE [LARGE SCALE GENOMIC DNA]</scope>
    <source>
        <strain evidence="14 15">YMTK-2</strain>
    </source>
</reference>
<dbReference type="InterPro" id="IPR046342">
    <property type="entry name" value="CBS_dom_sf"/>
</dbReference>
<dbReference type="InterPro" id="IPR000644">
    <property type="entry name" value="CBS_dom"/>
</dbReference>
<evidence type="ECO:0000256" key="7">
    <source>
        <dbReference type="ARBA" id="ARBA00023122"/>
    </source>
</evidence>
<feature type="transmembrane region" description="Helical" evidence="11">
    <location>
        <begin position="103"/>
        <end position="124"/>
    </location>
</feature>
<evidence type="ECO:0000256" key="1">
    <source>
        <dbReference type="ARBA" id="ARBA00004651"/>
    </source>
</evidence>
<dbReference type="SMART" id="SM01091">
    <property type="entry name" value="CorC_HlyC"/>
    <property type="match status" value="1"/>
</dbReference>
<comment type="subcellular location">
    <subcellularLocation>
        <location evidence="1">Cell membrane</location>
        <topology evidence="1">Multi-pass membrane protein</topology>
    </subcellularLocation>
</comment>
<evidence type="ECO:0008006" key="16">
    <source>
        <dbReference type="Google" id="ProtNLM"/>
    </source>
</evidence>
<dbReference type="Pfam" id="PF01595">
    <property type="entry name" value="CNNM"/>
    <property type="match status" value="1"/>
</dbReference>
<dbReference type="PROSITE" id="PS51846">
    <property type="entry name" value="CNNM"/>
    <property type="match status" value="1"/>
</dbReference>
<keyword evidence="6 10" id="KW-1133">Transmembrane helix</keyword>
<dbReference type="FunFam" id="3.30.465.10:FF:000023">
    <property type="entry name" value="Magnesium and cobalt transporter"/>
    <property type="match status" value="1"/>
</dbReference>
<keyword evidence="3" id="KW-1003">Cell membrane</keyword>
<dbReference type="Pfam" id="PF03471">
    <property type="entry name" value="CorC_HlyC"/>
    <property type="match status" value="1"/>
</dbReference>
<protein>
    <recommendedName>
        <fullName evidence="16">Hemolysin</fullName>
    </recommendedName>
</protein>
<proteinExistence type="inferred from homology"/>
<dbReference type="GO" id="GO:0050660">
    <property type="term" value="F:flavin adenine dinucleotide binding"/>
    <property type="evidence" value="ECO:0007669"/>
    <property type="project" value="InterPro"/>
</dbReference>
<sequence>MNGNWTEVFLIFLMIILNGLFAMTEIALVSVRKSRLEQQAEDGNKDARTALELIESPNRFLSTVQVGISLVGVFAGALGGASFADKLAVWIDKVPVLMPYSHAISLVVVVLIITYFSLVIGELIPKRLALHSSEKVALAVARPMKFLSRLVSPVISLLANSTDLGLKILGVKDTQESPVSDEEIMMLVEQARETGTVQDVEQDMVESVFRLGDRRADAIMTPRVDLVWLDDQEPVDMNVAKVLASSHSLFPVGDGSLDEIIGIVRAKELVGRKLNGESFQLADIVIPPLFVPESMPALKVLELLKTPGNRAALVIDEYGGLQGMVTLSDVLQAIIGDVPTPGESFEPQVIEREDGSYLFDGQLQIDELKDILDIDELPEEEHAGYSTLGGFMMNQLGEIPRAGQHFEWDGFHFEVVDMDGRRVDKVLVQRIETPEEYE</sequence>
<name>A0A0P6X7A4_9CHLR</name>
<keyword evidence="8 10" id="KW-0472">Membrane</keyword>
<dbReference type="PANTHER" id="PTHR43099">
    <property type="entry name" value="UPF0053 PROTEIN YRKA"/>
    <property type="match status" value="1"/>
</dbReference>
<dbReference type="Proteomes" id="UP000050430">
    <property type="component" value="Unassembled WGS sequence"/>
</dbReference>
<accession>A0A0P6X7A4</accession>
<dbReference type="PANTHER" id="PTHR43099:SF2">
    <property type="entry name" value="UPF0053 PROTEIN YRKA"/>
    <property type="match status" value="1"/>
</dbReference>
<comment type="similarity">
    <text evidence="2">Belongs to the UPF0053 family.</text>
</comment>
<comment type="caution">
    <text evidence="14">The sequence shown here is derived from an EMBL/GenBank/DDBJ whole genome shotgun (WGS) entry which is preliminary data.</text>
</comment>
<evidence type="ECO:0000259" key="12">
    <source>
        <dbReference type="PROSITE" id="PS51371"/>
    </source>
</evidence>
<dbReference type="SMART" id="SM00116">
    <property type="entry name" value="CBS"/>
    <property type="match status" value="1"/>
</dbReference>
<evidence type="ECO:0000256" key="10">
    <source>
        <dbReference type="PROSITE-ProRule" id="PRU01193"/>
    </source>
</evidence>
<dbReference type="InterPro" id="IPR044751">
    <property type="entry name" value="Ion_transp-like_CBS"/>
</dbReference>
<dbReference type="SUPFAM" id="SSF56176">
    <property type="entry name" value="FAD-binding/transporter-associated domain-like"/>
    <property type="match status" value="1"/>
</dbReference>
<evidence type="ECO:0000256" key="2">
    <source>
        <dbReference type="ARBA" id="ARBA00006337"/>
    </source>
</evidence>
<dbReference type="SUPFAM" id="SSF54631">
    <property type="entry name" value="CBS-domain pair"/>
    <property type="match status" value="1"/>
</dbReference>
<evidence type="ECO:0000256" key="8">
    <source>
        <dbReference type="ARBA" id="ARBA00023136"/>
    </source>
</evidence>
<evidence type="ECO:0000313" key="15">
    <source>
        <dbReference type="Proteomes" id="UP000050430"/>
    </source>
</evidence>
<dbReference type="InterPro" id="IPR002550">
    <property type="entry name" value="CNNM"/>
</dbReference>
<evidence type="ECO:0000256" key="3">
    <source>
        <dbReference type="ARBA" id="ARBA00022475"/>
    </source>
</evidence>
<feature type="domain" description="CBS" evidence="12">
    <location>
        <begin position="284"/>
        <end position="340"/>
    </location>
</feature>
<dbReference type="OrthoDB" id="9798188at2"/>
<organism evidence="14 15">
    <name type="scientific">Leptolinea tardivitalis</name>
    <dbReference type="NCBI Taxonomy" id="229920"/>
    <lineage>
        <taxon>Bacteria</taxon>
        <taxon>Bacillati</taxon>
        <taxon>Chloroflexota</taxon>
        <taxon>Anaerolineae</taxon>
        <taxon>Anaerolineales</taxon>
        <taxon>Anaerolineaceae</taxon>
        <taxon>Leptolinea</taxon>
    </lineage>
</organism>
<gene>
    <name evidence="14" type="ORF">ADM99_11750</name>
</gene>
<dbReference type="InterPro" id="IPR016169">
    <property type="entry name" value="FAD-bd_PCMH_sub2"/>
</dbReference>
<evidence type="ECO:0000256" key="6">
    <source>
        <dbReference type="ARBA" id="ARBA00022989"/>
    </source>
</evidence>
<dbReference type="GO" id="GO:0005886">
    <property type="term" value="C:plasma membrane"/>
    <property type="evidence" value="ECO:0007669"/>
    <property type="project" value="UniProtKB-SubCell"/>
</dbReference>
<evidence type="ECO:0000313" key="14">
    <source>
        <dbReference type="EMBL" id="KPL70973.1"/>
    </source>
</evidence>
<keyword evidence="15" id="KW-1185">Reference proteome</keyword>
<dbReference type="InterPro" id="IPR051676">
    <property type="entry name" value="UPF0053_domain"/>
</dbReference>
<keyword evidence="7 9" id="KW-0129">CBS domain</keyword>